<dbReference type="Gene3D" id="1.10.3210.10">
    <property type="entry name" value="Hypothetical protein af1432"/>
    <property type="match status" value="1"/>
</dbReference>
<dbReference type="PROSITE" id="PS51832">
    <property type="entry name" value="HD_GYP"/>
    <property type="match status" value="1"/>
</dbReference>
<dbReference type="CDD" id="cd00077">
    <property type="entry name" value="HDc"/>
    <property type="match status" value="1"/>
</dbReference>
<sequence length="180" mass="19765">MRRHELKCGALAFGKSDAVSALMVTFGRSLAMGEDAIRLLGLGGLVYDLGKTALSVDLLRKPGQLTVQELAIIRTHPERGYEIAAQIDDMPEAVLDICLYHHEKFDGSGYPKQLVGRDIPFVARVAAICDVYDALTTVRPYKGSMSQAEAVDLMFRSHGHFDPDLLKTFVSRMIINGAID</sequence>
<dbReference type="EMBL" id="FMAF01000025">
    <property type="protein sequence ID" value="SCB47265.1"/>
    <property type="molecule type" value="Genomic_DNA"/>
</dbReference>
<dbReference type="GO" id="GO:0008081">
    <property type="term" value="F:phosphoric diester hydrolase activity"/>
    <property type="evidence" value="ECO:0007669"/>
    <property type="project" value="UniProtKB-ARBA"/>
</dbReference>
<evidence type="ECO:0000313" key="3">
    <source>
        <dbReference type="Proteomes" id="UP000199205"/>
    </source>
</evidence>
<gene>
    <name evidence="2" type="ORF">GA0061101_12522</name>
</gene>
<proteinExistence type="predicted"/>
<dbReference type="InterPro" id="IPR003607">
    <property type="entry name" value="HD/PDEase_dom"/>
</dbReference>
<dbReference type="AlphaFoldDB" id="A0A1C3X512"/>
<dbReference type="OrthoDB" id="9802066at2"/>
<name>A0A1C3X512_9HYPH</name>
<reference evidence="2 3" key="1">
    <citation type="submission" date="2016-08" db="EMBL/GenBank/DDBJ databases">
        <authorList>
            <person name="Seilhamer J.J."/>
        </authorList>
    </citation>
    <scope>NUCLEOTIDE SEQUENCE [LARGE SCALE GENOMIC DNA]</scope>
    <source>
        <strain evidence="2 3">P1-7</strain>
    </source>
</reference>
<feature type="domain" description="HD-GYP" evidence="1">
    <location>
        <begin position="1"/>
        <end position="180"/>
    </location>
</feature>
<dbReference type="PANTHER" id="PTHR43155">
    <property type="entry name" value="CYCLIC DI-GMP PHOSPHODIESTERASE PA4108-RELATED"/>
    <property type="match status" value="1"/>
</dbReference>
<dbReference type="SUPFAM" id="SSF109604">
    <property type="entry name" value="HD-domain/PDEase-like"/>
    <property type="match status" value="1"/>
</dbReference>
<dbReference type="RefSeq" id="WP_051964050.1">
    <property type="nucleotide sequence ID" value="NZ_FMAF01000025.1"/>
</dbReference>
<evidence type="ECO:0000259" key="1">
    <source>
        <dbReference type="PROSITE" id="PS51832"/>
    </source>
</evidence>
<protein>
    <submittedName>
        <fullName evidence="2">HD domain-containing protein</fullName>
    </submittedName>
</protein>
<dbReference type="InterPro" id="IPR037522">
    <property type="entry name" value="HD_GYP_dom"/>
</dbReference>
<accession>A0A1C3X512</accession>
<organism evidence="2 3">
    <name type="scientific">Rhizobium lusitanum</name>
    <dbReference type="NCBI Taxonomy" id="293958"/>
    <lineage>
        <taxon>Bacteria</taxon>
        <taxon>Pseudomonadati</taxon>
        <taxon>Pseudomonadota</taxon>
        <taxon>Alphaproteobacteria</taxon>
        <taxon>Hyphomicrobiales</taxon>
        <taxon>Rhizobiaceae</taxon>
        <taxon>Rhizobium/Agrobacterium group</taxon>
        <taxon>Rhizobium</taxon>
    </lineage>
</organism>
<evidence type="ECO:0000313" key="2">
    <source>
        <dbReference type="EMBL" id="SCB47265.1"/>
    </source>
</evidence>
<dbReference type="PANTHER" id="PTHR43155:SF2">
    <property type="entry name" value="CYCLIC DI-GMP PHOSPHODIESTERASE PA4108"/>
    <property type="match status" value="1"/>
</dbReference>
<dbReference type="Pfam" id="PF13487">
    <property type="entry name" value="HD_5"/>
    <property type="match status" value="1"/>
</dbReference>
<dbReference type="Proteomes" id="UP000199205">
    <property type="component" value="Unassembled WGS sequence"/>
</dbReference>